<dbReference type="Gene3D" id="3.60.21.10">
    <property type="match status" value="1"/>
</dbReference>
<protein>
    <submittedName>
        <fullName evidence="2">5'-Nucleotidase domain protein</fullName>
    </submittedName>
</protein>
<accession>A0A1J1LK55</accession>
<dbReference type="InterPro" id="IPR036907">
    <property type="entry name" value="5'-Nucleotdase_C_sf"/>
</dbReference>
<sequence>MTFTLQILHTSDQEAGVEALEDILPFSSVINALRSQFPEQTLALTSGDLYIPGPFFFASSDPALSAVIGKPGAGRADIETNNGLFFDAATFGSHEFDLGTGILASLIPADPVIEGVYNYPGAKFPFLSANLDFSTDSNLAKFVVPDGQPPQPNSIAKSTVIEVQGQPIGIVGATTPLLGSLSSPGNIGISPSDPNDIEALAATIQPSIDALTAQGINKIVLLSHLRDLNIDQELASRLRDVDVIVAGGSNDILADATDRLRVGDTANGLYPILTTSATGQPVAIVNTKGNYKYVGRLVADFDDNGVLIPSSIDPNISGAYATDKTGVIETGNVAPNEELSVGLAAGQLSIVPKDGNTFGRSEVFLNGDTSDVRTQETNLGNLGADANLFAARQVDPSVAISIKNGGSIRYSIGAISSEGEKIPPIANPIAGKEAGQVSQLDIENVMRFNNELTVLTLTASQLQQVIEHGLAKTAAGATPGQFPQVGGMAFSFDASLPVGQRLRALSLRDESGSVTDIVVENGQLVGDPNRSFRTVTLKFLADGGDGYPFPDFAATSNPVSLAAAGSDSTFNTPGREQKAVADYLAAIGLFNEADVPAAEDERIQNLTVRSDTALASEFFNLNDDDNVFTVASGLLAGRLGGLRSLDGNDIITGSAEADLINGNRNDDQISGLGGDDTVFGGAGNDVLNGDEGNDILFGDLGNDTLTGNSGSDTFVLRSGGGGDVVTDFENKVDVLGLPEGLTFAQLSITQGATGTLISFNQEVLVSLNGVASSLVTAESFKAIA</sequence>
<dbReference type="GO" id="GO:0030288">
    <property type="term" value="C:outer membrane-bounded periplasmic space"/>
    <property type="evidence" value="ECO:0007669"/>
    <property type="project" value="TreeGrafter"/>
</dbReference>
<dbReference type="RefSeq" id="WP_072719039.1">
    <property type="nucleotide sequence ID" value="NZ_LN889796.1"/>
</dbReference>
<name>A0A1J1LK55_9CYAN</name>
<dbReference type="GO" id="GO:0009166">
    <property type="term" value="P:nucleotide catabolic process"/>
    <property type="evidence" value="ECO:0007669"/>
    <property type="project" value="InterPro"/>
</dbReference>
<dbReference type="OrthoDB" id="9768561at2"/>
<evidence type="ECO:0000313" key="2">
    <source>
        <dbReference type="EMBL" id="CUR32300.1"/>
    </source>
</evidence>
<proteinExistence type="predicted"/>
<evidence type="ECO:0000313" key="3">
    <source>
        <dbReference type="Proteomes" id="UP000184315"/>
    </source>
</evidence>
<dbReference type="InterPro" id="IPR008334">
    <property type="entry name" value="5'-Nucleotdase_C"/>
</dbReference>
<keyword evidence="3" id="KW-1185">Reference proteome</keyword>
<dbReference type="InterPro" id="IPR029052">
    <property type="entry name" value="Metallo-depent_PP-like"/>
</dbReference>
<dbReference type="EMBL" id="CZDF01000148">
    <property type="protein sequence ID" value="CUR32300.1"/>
    <property type="molecule type" value="Genomic_DNA"/>
</dbReference>
<dbReference type="SUPFAM" id="SSF51120">
    <property type="entry name" value="beta-Roll"/>
    <property type="match status" value="1"/>
</dbReference>
<dbReference type="PRINTS" id="PR00313">
    <property type="entry name" value="CABNDNGRPT"/>
</dbReference>
<dbReference type="PRINTS" id="PR01607">
    <property type="entry name" value="APYRASEFAMLY"/>
</dbReference>
<dbReference type="AlphaFoldDB" id="A0A1J1LK55"/>
<gene>
    <name evidence="2" type="ORF">PL9214430272</name>
</gene>
<dbReference type="Gene3D" id="2.150.10.10">
    <property type="entry name" value="Serralysin-like metalloprotease, C-terminal"/>
    <property type="match status" value="1"/>
</dbReference>
<dbReference type="GO" id="GO:0008253">
    <property type="term" value="F:5'-nucleotidase activity"/>
    <property type="evidence" value="ECO:0007669"/>
    <property type="project" value="TreeGrafter"/>
</dbReference>
<dbReference type="Pfam" id="PF02872">
    <property type="entry name" value="5_nucleotid_C"/>
    <property type="match status" value="1"/>
</dbReference>
<dbReference type="InterPro" id="IPR001343">
    <property type="entry name" value="Hemolysn_Ca-bd"/>
</dbReference>
<dbReference type="Gene3D" id="3.90.780.10">
    <property type="entry name" value="5'-Nucleotidase, C-terminal domain"/>
    <property type="match status" value="1"/>
</dbReference>
<dbReference type="InterPro" id="IPR011049">
    <property type="entry name" value="Serralysin-like_metalloprot_C"/>
</dbReference>
<dbReference type="PANTHER" id="PTHR11575:SF24">
    <property type="entry name" value="5'-NUCLEOTIDASE"/>
    <property type="match status" value="1"/>
</dbReference>
<dbReference type="InterPro" id="IPR006179">
    <property type="entry name" value="5_nucleotidase/apyrase"/>
</dbReference>
<dbReference type="Pfam" id="PF00353">
    <property type="entry name" value="HemolysinCabind"/>
    <property type="match status" value="2"/>
</dbReference>
<reference evidence="3" key="1">
    <citation type="submission" date="2015-10" db="EMBL/GenBank/DDBJ databases">
        <authorList>
            <person name="Regsiter A."/>
            <person name="william w."/>
        </authorList>
    </citation>
    <scope>NUCLEOTIDE SEQUENCE [LARGE SCALE GENOMIC DNA]</scope>
</reference>
<dbReference type="SUPFAM" id="SSF55816">
    <property type="entry name" value="5'-nucleotidase (syn. UDP-sugar hydrolase), C-terminal domain"/>
    <property type="match status" value="1"/>
</dbReference>
<dbReference type="Proteomes" id="UP000184315">
    <property type="component" value="Unassembled WGS sequence"/>
</dbReference>
<dbReference type="SUPFAM" id="SSF56300">
    <property type="entry name" value="Metallo-dependent phosphatases"/>
    <property type="match status" value="1"/>
</dbReference>
<evidence type="ECO:0000259" key="1">
    <source>
        <dbReference type="Pfam" id="PF02872"/>
    </source>
</evidence>
<dbReference type="GO" id="GO:0008768">
    <property type="term" value="F:UDP-sugar diphosphatase activity"/>
    <property type="evidence" value="ECO:0007669"/>
    <property type="project" value="TreeGrafter"/>
</dbReference>
<dbReference type="STRING" id="671072.PL9214430272"/>
<dbReference type="PANTHER" id="PTHR11575">
    <property type="entry name" value="5'-NUCLEOTIDASE-RELATED"/>
    <property type="match status" value="1"/>
</dbReference>
<dbReference type="GO" id="GO:0005509">
    <property type="term" value="F:calcium ion binding"/>
    <property type="evidence" value="ECO:0007669"/>
    <property type="project" value="InterPro"/>
</dbReference>
<organism evidence="2 3">
    <name type="scientific">Planktothrix tepida PCC 9214</name>
    <dbReference type="NCBI Taxonomy" id="671072"/>
    <lineage>
        <taxon>Bacteria</taxon>
        <taxon>Bacillati</taxon>
        <taxon>Cyanobacteriota</taxon>
        <taxon>Cyanophyceae</taxon>
        <taxon>Oscillatoriophycideae</taxon>
        <taxon>Oscillatoriales</taxon>
        <taxon>Microcoleaceae</taxon>
        <taxon>Planktothrix</taxon>
    </lineage>
</organism>
<feature type="domain" description="5'-Nucleotidase C-terminal" evidence="1">
    <location>
        <begin position="360"/>
        <end position="548"/>
    </location>
</feature>